<gene>
    <name evidence="1" type="ORF">KTH89_02860</name>
</gene>
<accession>A0A949JYC6</accession>
<dbReference type="GO" id="GO:0006046">
    <property type="term" value="P:N-acetylglucosamine catabolic process"/>
    <property type="evidence" value="ECO:0007669"/>
    <property type="project" value="TreeGrafter"/>
</dbReference>
<dbReference type="InterPro" id="IPR037171">
    <property type="entry name" value="NagB/RpiA_transferase-like"/>
</dbReference>
<keyword evidence="1" id="KW-0413">Isomerase</keyword>
<protein>
    <submittedName>
        <fullName evidence="1">Glucosamine-6-phosphate isomerase</fullName>
    </submittedName>
</protein>
<evidence type="ECO:0000313" key="1">
    <source>
        <dbReference type="EMBL" id="MBU9735460.1"/>
    </source>
</evidence>
<dbReference type="Gene3D" id="3.40.50.1360">
    <property type="match status" value="1"/>
</dbReference>
<dbReference type="GO" id="GO:0042802">
    <property type="term" value="F:identical protein binding"/>
    <property type="evidence" value="ECO:0007669"/>
    <property type="project" value="TreeGrafter"/>
</dbReference>
<dbReference type="GO" id="GO:0016853">
    <property type="term" value="F:isomerase activity"/>
    <property type="evidence" value="ECO:0007669"/>
    <property type="project" value="UniProtKB-KW"/>
</dbReference>
<evidence type="ECO:0000313" key="2">
    <source>
        <dbReference type="Proteomes" id="UP000712157"/>
    </source>
</evidence>
<dbReference type="Proteomes" id="UP000712157">
    <property type="component" value="Unassembled WGS sequence"/>
</dbReference>
<organism evidence="1 2">
    <name type="scientific">Diplocloster agilis</name>
    <dbReference type="NCBI Taxonomy" id="2850323"/>
    <lineage>
        <taxon>Bacteria</taxon>
        <taxon>Bacillati</taxon>
        <taxon>Bacillota</taxon>
        <taxon>Clostridia</taxon>
        <taxon>Lachnospirales</taxon>
        <taxon>Lachnospiraceae</taxon>
        <taxon>Diplocloster</taxon>
    </lineage>
</organism>
<dbReference type="InterPro" id="IPR004547">
    <property type="entry name" value="Glucosamine6P_isomerase"/>
</dbReference>
<dbReference type="EMBL" id="JAHQCW010000003">
    <property type="protein sequence ID" value="MBU9735460.1"/>
    <property type="molecule type" value="Genomic_DNA"/>
</dbReference>
<dbReference type="GO" id="GO:0006043">
    <property type="term" value="P:glucosamine catabolic process"/>
    <property type="evidence" value="ECO:0007669"/>
    <property type="project" value="TreeGrafter"/>
</dbReference>
<keyword evidence="2" id="KW-1185">Reference proteome</keyword>
<dbReference type="GO" id="GO:0019262">
    <property type="term" value="P:N-acetylneuraminate catabolic process"/>
    <property type="evidence" value="ECO:0007669"/>
    <property type="project" value="TreeGrafter"/>
</dbReference>
<dbReference type="PANTHER" id="PTHR11280">
    <property type="entry name" value="GLUCOSAMINE-6-PHOSPHATE ISOMERASE"/>
    <property type="match status" value="1"/>
</dbReference>
<sequence>MRKNIRMEEKMEFQLTIEQIEEWCRIPFDELCKQEGLNAAVRLSDTKEQTMTDIGNLMAEEMIRYNKEGRITRWILPAGPMEQYTTFIDRVNREKISLKNLYVFHMDEFLDWEGRPYPVEEKFCSLRGTMQGGFYDRIDPKLNVPVEQRIWPDIHDPDCFDRKVEEMGGIDTTWAGIGCKGLIAFCEAPHSRYHRITREQFKNGKTRIREINEDTIVALAQRTFGGFYDMVPPMAITVGMKSILTSKRIVFMITTGAWKNTVIRILLMCKEPVLEYPVTFLTQYIPEKILCCDKASCDHPLSHKMKLW</sequence>
<dbReference type="PANTHER" id="PTHR11280:SF5">
    <property type="entry name" value="GLUCOSAMINE-6-PHOSPHATE ISOMERASE"/>
    <property type="match status" value="1"/>
</dbReference>
<dbReference type="AlphaFoldDB" id="A0A949JYC6"/>
<dbReference type="GO" id="GO:0004342">
    <property type="term" value="F:glucosamine-6-phosphate deaminase activity"/>
    <property type="evidence" value="ECO:0007669"/>
    <property type="project" value="InterPro"/>
</dbReference>
<name>A0A949JYC6_9FIRM</name>
<dbReference type="SUPFAM" id="SSF100950">
    <property type="entry name" value="NagB/RpiA/CoA transferase-like"/>
    <property type="match status" value="1"/>
</dbReference>
<proteinExistence type="predicted"/>
<reference evidence="1" key="1">
    <citation type="submission" date="2021-06" db="EMBL/GenBank/DDBJ databases">
        <title>Description of novel taxa of the family Lachnospiraceae.</title>
        <authorList>
            <person name="Chaplin A.V."/>
            <person name="Sokolova S.R."/>
            <person name="Pikina A.P."/>
            <person name="Korzhanova M."/>
            <person name="Belova V."/>
            <person name="Korostin D."/>
            <person name="Efimov B.A."/>
        </authorList>
    </citation>
    <scope>NUCLEOTIDE SEQUENCE</scope>
    <source>
        <strain evidence="1">ASD5720</strain>
    </source>
</reference>
<comment type="caution">
    <text evidence="1">The sequence shown here is derived from an EMBL/GenBank/DDBJ whole genome shotgun (WGS) entry which is preliminary data.</text>
</comment>
<dbReference type="GO" id="GO:0005737">
    <property type="term" value="C:cytoplasm"/>
    <property type="evidence" value="ECO:0007669"/>
    <property type="project" value="TreeGrafter"/>
</dbReference>